<evidence type="ECO:0000256" key="2">
    <source>
        <dbReference type="ARBA" id="ARBA00004651"/>
    </source>
</evidence>
<dbReference type="PANTHER" id="PTHR45453">
    <property type="entry name" value="PHOSPHATE REGULON SENSOR PROTEIN PHOR"/>
    <property type="match status" value="1"/>
</dbReference>
<dbReference type="InterPro" id="IPR003594">
    <property type="entry name" value="HATPase_dom"/>
</dbReference>
<accession>A0ABN5AKU1</accession>
<dbReference type="PRINTS" id="PR00344">
    <property type="entry name" value="BCTRLSENSOR"/>
</dbReference>
<keyword evidence="4" id="KW-1003">Cell membrane</keyword>
<evidence type="ECO:0000256" key="4">
    <source>
        <dbReference type="ARBA" id="ARBA00022475"/>
    </source>
</evidence>
<evidence type="ECO:0000256" key="6">
    <source>
        <dbReference type="ARBA" id="ARBA00022679"/>
    </source>
</evidence>
<dbReference type="InterPro" id="IPR005467">
    <property type="entry name" value="His_kinase_dom"/>
</dbReference>
<evidence type="ECO:0000256" key="11">
    <source>
        <dbReference type="ARBA" id="ARBA00022989"/>
    </source>
</evidence>
<evidence type="ECO:0000256" key="14">
    <source>
        <dbReference type="SAM" id="Phobius"/>
    </source>
</evidence>
<dbReference type="InterPro" id="IPR004358">
    <property type="entry name" value="Sig_transdc_His_kin-like_C"/>
</dbReference>
<dbReference type="InterPro" id="IPR036890">
    <property type="entry name" value="HATPase_C_sf"/>
</dbReference>
<evidence type="ECO:0000256" key="12">
    <source>
        <dbReference type="ARBA" id="ARBA00023012"/>
    </source>
</evidence>
<dbReference type="Pfam" id="PF02518">
    <property type="entry name" value="HATPase_c"/>
    <property type="match status" value="1"/>
</dbReference>
<dbReference type="SUPFAM" id="SSF55874">
    <property type="entry name" value="ATPase domain of HSP90 chaperone/DNA topoisomerase II/histidine kinase"/>
    <property type="match status" value="1"/>
</dbReference>
<keyword evidence="6 16" id="KW-0808">Transferase</keyword>
<organism evidence="16 17">
    <name type="scientific">Bacillus sonorensis</name>
    <dbReference type="NCBI Taxonomy" id="119858"/>
    <lineage>
        <taxon>Bacteria</taxon>
        <taxon>Bacillati</taxon>
        <taxon>Bacillota</taxon>
        <taxon>Bacilli</taxon>
        <taxon>Bacillales</taxon>
        <taxon>Bacillaceae</taxon>
        <taxon>Bacillus</taxon>
    </lineage>
</organism>
<dbReference type="EMBL" id="CP021920">
    <property type="protein sequence ID" value="ASB91405.1"/>
    <property type="molecule type" value="Genomic_DNA"/>
</dbReference>
<keyword evidence="11 14" id="KW-1133">Transmembrane helix</keyword>
<evidence type="ECO:0000256" key="13">
    <source>
        <dbReference type="ARBA" id="ARBA00023136"/>
    </source>
</evidence>
<keyword evidence="10" id="KW-0067">ATP-binding</keyword>
<dbReference type="CDD" id="cd00082">
    <property type="entry name" value="HisKA"/>
    <property type="match status" value="1"/>
</dbReference>
<dbReference type="SMART" id="SM00387">
    <property type="entry name" value="HATPase_c"/>
    <property type="match status" value="1"/>
</dbReference>
<dbReference type="PANTHER" id="PTHR45453:SF2">
    <property type="entry name" value="HISTIDINE KINASE"/>
    <property type="match status" value="1"/>
</dbReference>
<evidence type="ECO:0000256" key="9">
    <source>
        <dbReference type="ARBA" id="ARBA00022777"/>
    </source>
</evidence>
<evidence type="ECO:0000259" key="15">
    <source>
        <dbReference type="PROSITE" id="PS50109"/>
    </source>
</evidence>
<dbReference type="Gene3D" id="3.30.565.10">
    <property type="entry name" value="Histidine kinase-like ATPase, C-terminal domain"/>
    <property type="match status" value="1"/>
</dbReference>
<protein>
    <recommendedName>
        <fullName evidence="3">histidine kinase</fullName>
        <ecNumber evidence="3">2.7.13.3</ecNumber>
    </recommendedName>
</protein>
<dbReference type="GO" id="GO:0004673">
    <property type="term" value="F:protein histidine kinase activity"/>
    <property type="evidence" value="ECO:0007669"/>
    <property type="project" value="UniProtKB-EC"/>
</dbReference>
<comment type="subcellular location">
    <subcellularLocation>
        <location evidence="2">Cell membrane</location>
        <topology evidence="2">Multi-pass membrane protein</topology>
    </subcellularLocation>
</comment>
<dbReference type="EC" id="2.7.13.3" evidence="3"/>
<evidence type="ECO:0000256" key="10">
    <source>
        <dbReference type="ARBA" id="ARBA00022840"/>
    </source>
</evidence>
<keyword evidence="5" id="KW-0597">Phosphoprotein</keyword>
<evidence type="ECO:0000256" key="3">
    <source>
        <dbReference type="ARBA" id="ARBA00012438"/>
    </source>
</evidence>
<dbReference type="InterPro" id="IPR050351">
    <property type="entry name" value="BphY/WalK/GraS-like"/>
</dbReference>
<keyword evidence="7 14" id="KW-0812">Transmembrane</keyword>
<keyword evidence="12" id="KW-0902">Two-component regulatory system</keyword>
<evidence type="ECO:0000256" key="7">
    <source>
        <dbReference type="ARBA" id="ARBA00022692"/>
    </source>
</evidence>
<dbReference type="InterPro" id="IPR003661">
    <property type="entry name" value="HisK_dim/P_dom"/>
</dbReference>
<evidence type="ECO:0000256" key="8">
    <source>
        <dbReference type="ARBA" id="ARBA00022741"/>
    </source>
</evidence>
<gene>
    <name evidence="16" type="primary">bceS</name>
    <name evidence="16" type="ORF">S101395_04922</name>
</gene>
<dbReference type="RefSeq" id="WP_006639687.1">
    <property type="nucleotide sequence ID" value="NZ_BORD01000001.1"/>
</dbReference>
<feature type="transmembrane region" description="Helical" evidence="14">
    <location>
        <begin position="35"/>
        <end position="55"/>
    </location>
</feature>
<keyword evidence="13 14" id="KW-0472">Membrane</keyword>
<evidence type="ECO:0000313" key="16">
    <source>
        <dbReference type="EMBL" id="ASB91405.1"/>
    </source>
</evidence>
<keyword evidence="17" id="KW-1185">Reference proteome</keyword>
<dbReference type="Proteomes" id="UP000196877">
    <property type="component" value="Chromosome"/>
</dbReference>
<evidence type="ECO:0000313" key="17">
    <source>
        <dbReference type="Proteomes" id="UP000196877"/>
    </source>
</evidence>
<reference evidence="16 17" key="1">
    <citation type="submission" date="2017-06" db="EMBL/GenBank/DDBJ databases">
        <title>Genome sequence of Bacillus sonorensis strain SRCM101395.</title>
        <authorList>
            <person name="Cho S.H."/>
        </authorList>
    </citation>
    <scope>NUCLEOTIDE SEQUENCE [LARGE SCALE GENOMIC DNA]</scope>
    <source>
        <strain evidence="16 17">SRCM101395</strain>
    </source>
</reference>
<dbReference type="PROSITE" id="PS50109">
    <property type="entry name" value="HIS_KIN"/>
    <property type="match status" value="1"/>
</dbReference>
<sequence>MIKAFFIERRSWIAMFLLQQVLMLFIAYVDSSIPFTPILYMIYLSFLIFFAFLLVRFRKETKFYKSLKEWEHHLDVANIQGAETPFESIIETSITGQTKQLKQRAAQHRLALENEKDDLMAWAHEVKTPLTAMHLIIERIEDQTVKAQLAYEWLRIHFLLDRQLHQKRMSFIENDLSIEVLELKSLIFKEIKDLQSWCIQKGIGFDIRLEAPEVLSDAKWLGFIIRQLLTNAVKYSQASDILVSSFEKGGRVHLEVKDFGRGIDPKDIARVFDKGFTSTTKHDSQASTGMGLYLAKKAAKALLIQIEVSSSPGAGTTFILAFPKRNEFERVISV</sequence>
<keyword evidence="8" id="KW-0547">Nucleotide-binding</keyword>
<feature type="transmembrane region" description="Helical" evidence="14">
    <location>
        <begin position="12"/>
        <end position="29"/>
    </location>
</feature>
<keyword evidence="9 16" id="KW-0418">Kinase</keyword>
<proteinExistence type="predicted"/>
<feature type="domain" description="Histidine kinase" evidence="15">
    <location>
        <begin position="121"/>
        <end position="326"/>
    </location>
</feature>
<evidence type="ECO:0000256" key="1">
    <source>
        <dbReference type="ARBA" id="ARBA00000085"/>
    </source>
</evidence>
<evidence type="ECO:0000256" key="5">
    <source>
        <dbReference type="ARBA" id="ARBA00022553"/>
    </source>
</evidence>
<comment type="catalytic activity">
    <reaction evidence="1">
        <text>ATP + protein L-histidine = ADP + protein N-phospho-L-histidine.</text>
        <dbReference type="EC" id="2.7.13.3"/>
    </reaction>
</comment>
<name>A0ABN5AKU1_9BACI</name>